<accession>A0AAC8VG07</accession>
<reference evidence="1 2" key="1">
    <citation type="journal article" date="2014" name="Genome Announc.">
        <title>Comparative Genome Analysis of Two Isolates of the Fish Pathogen Piscirickettsia salmonis from Different Hosts Reveals Major Differences in Virulence-Associated Secretion Systems.</title>
        <authorList>
            <person name="Bohle H."/>
            <person name="Henriquez P."/>
            <person name="Grothusen H."/>
            <person name="Navas E."/>
            <person name="Sandoval A."/>
            <person name="Bustamante F."/>
            <person name="Bustos P."/>
            <person name="Mancilla M."/>
        </authorList>
    </citation>
    <scope>NUCLEOTIDE SEQUENCE [LARGE SCALE GENOMIC DNA]</scope>
    <source>
        <strain evidence="2">B1-32597</strain>
    </source>
</reference>
<dbReference type="Proteomes" id="UP000029558">
    <property type="component" value="Chromosome"/>
</dbReference>
<sequence>MPKLFFTFDGTQDLRIDNKIQLCTYKKLVFSVRFFHNLHEVLS</sequence>
<evidence type="ECO:0000313" key="1">
    <source>
        <dbReference type="EMBL" id="ALB21669.1"/>
    </source>
</evidence>
<name>A0AAC8VG07_PISSA</name>
<organism evidence="1 2">
    <name type="scientific">Piscirickettsia salmonis</name>
    <dbReference type="NCBI Taxonomy" id="1238"/>
    <lineage>
        <taxon>Bacteria</taxon>
        <taxon>Pseudomonadati</taxon>
        <taxon>Pseudomonadota</taxon>
        <taxon>Gammaproteobacteria</taxon>
        <taxon>Thiotrichales</taxon>
        <taxon>Piscirickettsiaceae</taxon>
        <taxon>Piscirickettsia</taxon>
    </lineage>
</organism>
<proteinExistence type="predicted"/>
<dbReference type="AlphaFoldDB" id="A0AAC8VG07"/>
<dbReference type="RefSeq" id="WP_257721506.1">
    <property type="nucleotide sequence ID" value="NZ_CP013791.1"/>
</dbReference>
<protein>
    <submittedName>
        <fullName evidence="1">Uncharacterized protein</fullName>
    </submittedName>
</protein>
<gene>
    <name evidence="1" type="ORF">KU39_485</name>
</gene>
<evidence type="ECO:0000313" key="2">
    <source>
        <dbReference type="Proteomes" id="UP000029558"/>
    </source>
</evidence>
<dbReference type="EMBL" id="CP012508">
    <property type="protein sequence ID" value="ALB21669.1"/>
    <property type="molecule type" value="Genomic_DNA"/>
</dbReference>